<dbReference type="InterPro" id="IPR015915">
    <property type="entry name" value="Kelch-typ_b-propeller"/>
</dbReference>
<reference evidence="2" key="1">
    <citation type="submission" date="2016-03" db="EMBL/GenBank/DDBJ databases">
        <title>Mechanisms controlling the formation of the plant cell surface in tip-growing cells are functionally conserved among land plants.</title>
        <authorList>
            <person name="Honkanen S."/>
            <person name="Jones V.A."/>
            <person name="Morieri G."/>
            <person name="Champion C."/>
            <person name="Hetherington A.J."/>
            <person name="Kelly S."/>
            <person name="Saint-Marcoux D."/>
            <person name="Proust H."/>
            <person name="Prescott H."/>
            <person name="Dolan L."/>
        </authorList>
    </citation>
    <scope>NUCLEOTIDE SEQUENCE [LARGE SCALE GENOMIC DNA]</scope>
    <source>
        <tissue evidence="2">Whole gametophyte</tissue>
    </source>
</reference>
<evidence type="ECO:0000313" key="2">
    <source>
        <dbReference type="EMBL" id="OAE27326.1"/>
    </source>
</evidence>
<dbReference type="SUPFAM" id="SSF50965">
    <property type="entry name" value="Galactose oxidase, central domain"/>
    <property type="match status" value="1"/>
</dbReference>
<dbReference type="EMBL" id="LVLJ01001921">
    <property type="protein sequence ID" value="OAE27326.1"/>
    <property type="molecule type" value="Genomic_DNA"/>
</dbReference>
<dbReference type="AlphaFoldDB" id="A0A176W546"/>
<dbReference type="PANTHER" id="PTHR31672:SF2">
    <property type="entry name" value="F-BOX DOMAIN-CONTAINING PROTEIN"/>
    <property type="match status" value="1"/>
</dbReference>
<dbReference type="InterPro" id="IPR001810">
    <property type="entry name" value="F-box_dom"/>
</dbReference>
<dbReference type="Gene3D" id="2.120.10.80">
    <property type="entry name" value="Kelch-type beta propeller"/>
    <property type="match status" value="1"/>
</dbReference>
<proteinExistence type="predicted"/>
<sequence>MRSVVKHRENWTGASCLDSLVASDLGEGVLRFLNFQEFRKIAHQYLDFVGRLVIAASDGGIHVEDRKEYLAREKADQREGRFQKLRRREIGSPTGLRNSSISDRQARNTIVTRFSASQKRHIELRTTWFKISGLSHPMPSSSSNNSTQKFGSTSFEDTGLHAQISLLPKMAEHSSKSTELQIAVIRTTTEEVQSRDSVPDCVDVDPGTLETTLSMSGIQSLKKSCSFSSVQLPPELIAIILSKLPFPQIFQVKTLSTSWYTKLPSLRRPLFMPSLVQEHENSSNLSQLDVSSNWCTYCPVFVSGQEMVGYERAHKRWRKLPIHIKIPIQQQQSPSKAPFVGFTVNFVGPIMFVYRLGLEESKMMVANPLIGCWTKMEGAPTYHESSCVCKVGSEDYKIVIHHPWQHGDGYVRFETRVFDSKTKTWTRGLAVHRSLVNDGSVDYGKNFLYCAHKDGVVYCTLTSFWSRRLELWQYSIDTGLWANIPLDTRFEEYEFQTCGLFSVASQILLVTMIDRTYTNRHSIYYSESARIYRLDMKTLQLSEPWKSPPMLTRFCTSNNNHSRIVCDDECLYFIREIRRPGQGSFPIEMWSYHVSTETWSNVSSPPKEYFKLCSFLKLADGSFTPDLKRYASL</sequence>
<accession>A0A176W546</accession>
<dbReference type="InterPro" id="IPR050796">
    <property type="entry name" value="SCF_F-box_component"/>
</dbReference>
<organism evidence="2 3">
    <name type="scientific">Marchantia polymorpha subsp. ruderalis</name>
    <dbReference type="NCBI Taxonomy" id="1480154"/>
    <lineage>
        <taxon>Eukaryota</taxon>
        <taxon>Viridiplantae</taxon>
        <taxon>Streptophyta</taxon>
        <taxon>Embryophyta</taxon>
        <taxon>Marchantiophyta</taxon>
        <taxon>Marchantiopsida</taxon>
        <taxon>Marchantiidae</taxon>
        <taxon>Marchantiales</taxon>
        <taxon>Marchantiaceae</taxon>
        <taxon>Marchantia</taxon>
    </lineage>
</organism>
<protein>
    <recommendedName>
        <fullName evidence="1">F-box domain-containing protein</fullName>
    </recommendedName>
</protein>
<dbReference type="PANTHER" id="PTHR31672">
    <property type="entry name" value="BNACNNG10540D PROTEIN"/>
    <property type="match status" value="1"/>
</dbReference>
<evidence type="ECO:0000259" key="1">
    <source>
        <dbReference type="Pfam" id="PF00646"/>
    </source>
</evidence>
<comment type="caution">
    <text evidence="2">The sequence shown here is derived from an EMBL/GenBank/DDBJ whole genome shotgun (WGS) entry which is preliminary data.</text>
</comment>
<feature type="domain" description="F-box" evidence="1">
    <location>
        <begin position="231"/>
        <end position="263"/>
    </location>
</feature>
<keyword evidence="3" id="KW-1185">Reference proteome</keyword>
<name>A0A176W546_MARPO</name>
<dbReference type="InterPro" id="IPR011043">
    <property type="entry name" value="Gal_Oxase/kelch_b-propeller"/>
</dbReference>
<evidence type="ECO:0000313" key="3">
    <source>
        <dbReference type="Proteomes" id="UP000077202"/>
    </source>
</evidence>
<gene>
    <name evidence="2" type="ORF">AXG93_2817s1310</name>
</gene>
<dbReference type="Proteomes" id="UP000077202">
    <property type="component" value="Unassembled WGS sequence"/>
</dbReference>
<dbReference type="Pfam" id="PF00646">
    <property type="entry name" value="F-box"/>
    <property type="match status" value="1"/>
</dbReference>